<keyword evidence="3" id="KW-0378">Hydrolase</keyword>
<dbReference type="GO" id="GO:0005782">
    <property type="term" value="C:peroxisomal matrix"/>
    <property type="evidence" value="ECO:0007669"/>
    <property type="project" value="UniProtKB-SubCell"/>
</dbReference>
<dbReference type="STRING" id="307972.A0A2G8JY67"/>
<dbReference type="Pfam" id="PF13622">
    <property type="entry name" value="4HBT_3"/>
    <property type="match status" value="1"/>
</dbReference>
<name>A0A2G8JY67_STIJA</name>
<dbReference type="PANTHER" id="PTHR11066:SF34">
    <property type="entry name" value="ACYL-COENZYME A THIOESTERASE 8"/>
    <property type="match status" value="1"/>
</dbReference>
<dbReference type="SUPFAM" id="SSF54637">
    <property type="entry name" value="Thioesterase/thiol ester dehydrase-isomerase"/>
    <property type="match status" value="2"/>
</dbReference>
<evidence type="ECO:0000256" key="5">
    <source>
        <dbReference type="SAM" id="MobiDB-lite"/>
    </source>
</evidence>
<dbReference type="GO" id="GO:0009062">
    <property type="term" value="P:fatty acid catabolic process"/>
    <property type="evidence" value="ECO:0007669"/>
    <property type="project" value="TreeGrafter"/>
</dbReference>
<feature type="compositionally biased region" description="Low complexity" evidence="5">
    <location>
        <begin position="7"/>
        <end position="16"/>
    </location>
</feature>
<evidence type="ECO:0000313" key="9">
    <source>
        <dbReference type="Proteomes" id="UP000230750"/>
    </source>
</evidence>
<feature type="compositionally biased region" description="Basic and acidic residues" evidence="5">
    <location>
        <begin position="22"/>
        <end position="33"/>
    </location>
</feature>
<dbReference type="AlphaFoldDB" id="A0A2G8JY67"/>
<feature type="region of interest" description="Disordered" evidence="5">
    <location>
        <begin position="1"/>
        <end position="33"/>
    </location>
</feature>
<proteinExistence type="inferred from homology"/>
<dbReference type="GO" id="GO:0006637">
    <property type="term" value="P:acyl-CoA metabolic process"/>
    <property type="evidence" value="ECO:0007669"/>
    <property type="project" value="InterPro"/>
</dbReference>
<dbReference type="InterPro" id="IPR049449">
    <property type="entry name" value="TesB_ACOT8-like_N"/>
</dbReference>
<evidence type="ECO:0000256" key="2">
    <source>
        <dbReference type="ARBA" id="ARBA00011881"/>
    </source>
</evidence>
<dbReference type="Gene3D" id="2.40.160.210">
    <property type="entry name" value="Acyl-CoA thioesterase, double hotdog domain"/>
    <property type="match status" value="1"/>
</dbReference>
<dbReference type="Proteomes" id="UP000230750">
    <property type="component" value="Unassembled WGS sequence"/>
</dbReference>
<dbReference type="PANTHER" id="PTHR11066">
    <property type="entry name" value="ACYL-COA THIOESTERASE"/>
    <property type="match status" value="1"/>
</dbReference>
<dbReference type="InterPro" id="IPR003703">
    <property type="entry name" value="Acyl_CoA_thio"/>
</dbReference>
<evidence type="ECO:0000259" key="7">
    <source>
        <dbReference type="Pfam" id="PF20789"/>
    </source>
</evidence>
<evidence type="ECO:0000256" key="4">
    <source>
        <dbReference type="ARBA" id="ARBA00023098"/>
    </source>
</evidence>
<comment type="subunit">
    <text evidence="2">Homotetramer.</text>
</comment>
<dbReference type="OrthoDB" id="68328at2759"/>
<sequence length="325" mass="36611">MATSPTSSAASGAEGSSENDENENKNKDQSNDKLKSTLMDTVLTLERLDVNLFRAAQMWSAFRTKNLFGGQIVGQALVAAGKTVDQRLNVHSLHSYFVTHGNPDKPVLYKVENIRDGKSFSSRSVQAIQDGHPVFIMNASFHKQEESPFQHQFSMPNVPEPEKLPSDKDLLSEFLKIPDTPQKQRERVERFLAREIPFEHRRVDGMRVHFGLVPTEPRVLTWVKANGFIGEGNNQMHACVAAYLSDIELSFTCVLPNRDIGIGLMTSLDHSMWFHAPFRSDEWMLYQCESPIAGNARGLNFGRLWRRDGTLAVSVAQETLIRPKL</sequence>
<evidence type="ECO:0000313" key="8">
    <source>
        <dbReference type="EMBL" id="PIK40659.1"/>
    </source>
</evidence>
<keyword evidence="4" id="KW-0443">Lipid metabolism</keyword>
<keyword evidence="9" id="KW-1185">Reference proteome</keyword>
<organism evidence="8 9">
    <name type="scientific">Stichopus japonicus</name>
    <name type="common">Sea cucumber</name>
    <dbReference type="NCBI Taxonomy" id="307972"/>
    <lineage>
        <taxon>Eukaryota</taxon>
        <taxon>Metazoa</taxon>
        <taxon>Echinodermata</taxon>
        <taxon>Eleutherozoa</taxon>
        <taxon>Echinozoa</taxon>
        <taxon>Holothuroidea</taxon>
        <taxon>Aspidochirotacea</taxon>
        <taxon>Aspidochirotida</taxon>
        <taxon>Stichopodidae</taxon>
        <taxon>Apostichopus</taxon>
    </lineage>
</organism>
<dbReference type="CDD" id="cd03444">
    <property type="entry name" value="Thioesterase_II_repeat1"/>
    <property type="match status" value="1"/>
</dbReference>
<dbReference type="CDD" id="cd03445">
    <property type="entry name" value="Thioesterase_II_repeat2"/>
    <property type="match status" value="1"/>
</dbReference>
<dbReference type="EMBL" id="MRZV01001098">
    <property type="protein sequence ID" value="PIK40659.1"/>
    <property type="molecule type" value="Genomic_DNA"/>
</dbReference>
<reference evidence="8 9" key="1">
    <citation type="journal article" date="2017" name="PLoS Biol.">
        <title>The sea cucumber genome provides insights into morphological evolution and visceral regeneration.</title>
        <authorList>
            <person name="Zhang X."/>
            <person name="Sun L."/>
            <person name="Yuan J."/>
            <person name="Sun Y."/>
            <person name="Gao Y."/>
            <person name="Zhang L."/>
            <person name="Li S."/>
            <person name="Dai H."/>
            <person name="Hamel J.F."/>
            <person name="Liu C."/>
            <person name="Yu Y."/>
            <person name="Liu S."/>
            <person name="Lin W."/>
            <person name="Guo K."/>
            <person name="Jin S."/>
            <person name="Xu P."/>
            <person name="Storey K.B."/>
            <person name="Huan P."/>
            <person name="Zhang T."/>
            <person name="Zhou Y."/>
            <person name="Zhang J."/>
            <person name="Lin C."/>
            <person name="Li X."/>
            <person name="Xing L."/>
            <person name="Huo D."/>
            <person name="Sun M."/>
            <person name="Wang L."/>
            <person name="Mercier A."/>
            <person name="Li F."/>
            <person name="Yang H."/>
            <person name="Xiang J."/>
        </authorList>
    </citation>
    <scope>NUCLEOTIDE SEQUENCE [LARGE SCALE GENOMIC DNA]</scope>
    <source>
        <strain evidence="8">Shaxun</strain>
        <tissue evidence="8">Muscle</tissue>
    </source>
</reference>
<gene>
    <name evidence="8" type="ORF">BSL78_22492</name>
</gene>
<evidence type="ECO:0000256" key="3">
    <source>
        <dbReference type="ARBA" id="ARBA00022801"/>
    </source>
</evidence>
<dbReference type="Pfam" id="PF20789">
    <property type="entry name" value="4HBT_3C"/>
    <property type="match status" value="1"/>
</dbReference>
<protein>
    <submittedName>
        <fullName evidence="8">Putative acyl-coenzyme A thioesterase 8</fullName>
    </submittedName>
</protein>
<evidence type="ECO:0000259" key="6">
    <source>
        <dbReference type="Pfam" id="PF13622"/>
    </source>
</evidence>
<accession>A0A2G8JY67</accession>
<feature type="domain" description="Acyl-CoA thioesterase-like N-terminal HotDog" evidence="6">
    <location>
        <begin position="63"/>
        <end position="142"/>
    </location>
</feature>
<dbReference type="InterPro" id="IPR029069">
    <property type="entry name" value="HotDog_dom_sf"/>
</dbReference>
<dbReference type="InterPro" id="IPR049450">
    <property type="entry name" value="ACOT8-like_C"/>
</dbReference>
<feature type="domain" description="Acyl-CoA thioesterase-like C-terminal" evidence="7">
    <location>
        <begin position="182"/>
        <end position="321"/>
    </location>
</feature>
<dbReference type="InterPro" id="IPR042171">
    <property type="entry name" value="Acyl-CoA_hotdog"/>
</dbReference>
<evidence type="ECO:0000256" key="1">
    <source>
        <dbReference type="ARBA" id="ARBA00006538"/>
    </source>
</evidence>
<comment type="caution">
    <text evidence="8">The sequence shown here is derived from an EMBL/GenBank/DDBJ whole genome shotgun (WGS) entry which is preliminary data.</text>
</comment>
<dbReference type="GO" id="GO:0047617">
    <property type="term" value="F:fatty acyl-CoA hydrolase activity"/>
    <property type="evidence" value="ECO:0007669"/>
    <property type="project" value="InterPro"/>
</dbReference>
<comment type="similarity">
    <text evidence="1">Belongs to the C/M/P thioester hydrolase family.</text>
</comment>
<dbReference type="FunFam" id="2.40.160.210:FF:000001">
    <property type="entry name" value="Acyl-CoA thioesterase II"/>
    <property type="match status" value="1"/>
</dbReference>